<gene>
    <name evidence="4" type="ORF">EI982_14665</name>
</gene>
<dbReference type="GeneID" id="43370812"/>
<dbReference type="EMBL" id="CP034345">
    <property type="protein sequence ID" value="QGX95938.1"/>
    <property type="molecule type" value="Genomic_DNA"/>
</dbReference>
<sequence length="347" mass="37706">MRWRQALLAAALSTGGAVALYTLRDAGLTLAVAVALLVYVGVRVLIGTYYRSRYWYRRSGRNTRECRRCGRQISRRAGDLVTKCYHRINQHPHGPKPEQECGWKPGWPGTRLVTRSVVARQVIRSITWQRLGVIGLAGALLLTPISISAGGALAGSSGTSAASADGASTPVATEPPTATATTESTPTRTPAVGDEYPGTPDLESSEAETLSRINRIRQQRELPPLEQTDDLSEMAQYHVNDQARTGYYSHTAPDGESVGDRFDRFAPQCSGGAENSHKGEISHSYRIYGSQEVVSTLTVSGMSQYLVQGWMNSDGHRENMLDPQWSKAGIGIAVTPDGTFYATINFC</sequence>
<dbReference type="Gene3D" id="3.40.33.10">
    <property type="entry name" value="CAP"/>
    <property type="match status" value="1"/>
</dbReference>
<feature type="region of interest" description="Disordered" evidence="1">
    <location>
        <begin position="153"/>
        <end position="206"/>
    </location>
</feature>
<keyword evidence="5" id="KW-1185">Reference proteome</keyword>
<dbReference type="OrthoDB" id="60683at2157"/>
<protein>
    <submittedName>
        <fullName evidence="4">CAP domain-containing protein</fullName>
    </submittedName>
</protein>
<dbReference type="SUPFAM" id="SSF55797">
    <property type="entry name" value="PR-1-like"/>
    <property type="match status" value="1"/>
</dbReference>
<feature type="transmembrane region" description="Helical" evidence="2">
    <location>
        <begin position="131"/>
        <end position="154"/>
    </location>
</feature>
<feature type="transmembrane region" description="Helical" evidence="2">
    <location>
        <begin position="29"/>
        <end position="50"/>
    </location>
</feature>
<evidence type="ECO:0000256" key="2">
    <source>
        <dbReference type="SAM" id="Phobius"/>
    </source>
</evidence>
<proteinExistence type="predicted"/>
<accession>A0A6B9F6C2</accession>
<dbReference type="PANTHER" id="PTHR31157">
    <property type="entry name" value="SCP DOMAIN-CONTAINING PROTEIN"/>
    <property type="match status" value="1"/>
</dbReference>
<dbReference type="InterPro" id="IPR014044">
    <property type="entry name" value="CAP_dom"/>
</dbReference>
<dbReference type="Proteomes" id="UP000428325">
    <property type="component" value="Chromosome"/>
</dbReference>
<dbReference type="Pfam" id="PF00188">
    <property type="entry name" value="CAP"/>
    <property type="match status" value="1"/>
</dbReference>
<keyword evidence="2" id="KW-0812">Transmembrane</keyword>
<evidence type="ECO:0000259" key="3">
    <source>
        <dbReference type="Pfam" id="PF00188"/>
    </source>
</evidence>
<organism evidence="4 5">
    <name type="scientific">Haloplanus rallus</name>
    <dbReference type="NCBI Taxonomy" id="1816183"/>
    <lineage>
        <taxon>Archaea</taxon>
        <taxon>Methanobacteriati</taxon>
        <taxon>Methanobacteriota</taxon>
        <taxon>Stenosarchaea group</taxon>
        <taxon>Halobacteria</taxon>
        <taxon>Halobacteriales</taxon>
        <taxon>Haloferacaceae</taxon>
        <taxon>Haloplanus</taxon>
    </lineage>
</organism>
<keyword evidence="2" id="KW-0472">Membrane</keyword>
<reference evidence="4 5" key="1">
    <citation type="submission" date="2018-12" db="EMBL/GenBank/DDBJ databases">
        <title>Complete genome sequence of Haloplanus rallus MBLA0036.</title>
        <authorList>
            <person name="Nam Y.-d."/>
            <person name="Kang J."/>
            <person name="Chung W.-H."/>
            <person name="Park Y.S."/>
        </authorList>
    </citation>
    <scope>NUCLEOTIDE SEQUENCE [LARGE SCALE GENOMIC DNA]</scope>
    <source>
        <strain evidence="4 5">MBLA0036</strain>
    </source>
</reference>
<dbReference type="InterPro" id="IPR035940">
    <property type="entry name" value="CAP_sf"/>
</dbReference>
<dbReference type="AlphaFoldDB" id="A0A6B9F6C2"/>
<dbReference type="RefSeq" id="WP_157690398.1">
    <property type="nucleotide sequence ID" value="NZ_CP034345.1"/>
</dbReference>
<name>A0A6B9F6C2_9EURY</name>
<evidence type="ECO:0000313" key="5">
    <source>
        <dbReference type="Proteomes" id="UP000428325"/>
    </source>
</evidence>
<keyword evidence="2" id="KW-1133">Transmembrane helix</keyword>
<dbReference type="PANTHER" id="PTHR31157:SF1">
    <property type="entry name" value="SCP DOMAIN-CONTAINING PROTEIN"/>
    <property type="match status" value="1"/>
</dbReference>
<feature type="compositionally biased region" description="Low complexity" evidence="1">
    <location>
        <begin position="153"/>
        <end position="192"/>
    </location>
</feature>
<evidence type="ECO:0000313" key="4">
    <source>
        <dbReference type="EMBL" id="QGX95938.1"/>
    </source>
</evidence>
<dbReference type="KEGG" id="hra:EI982_14665"/>
<dbReference type="CDD" id="cd05379">
    <property type="entry name" value="CAP_bacterial"/>
    <property type="match status" value="1"/>
</dbReference>
<feature type="domain" description="SCP" evidence="3">
    <location>
        <begin position="210"/>
        <end position="346"/>
    </location>
</feature>
<evidence type="ECO:0000256" key="1">
    <source>
        <dbReference type="SAM" id="MobiDB-lite"/>
    </source>
</evidence>